<accession>A0A512H7J5</accession>
<dbReference type="AlphaFoldDB" id="A0A512H7J5"/>
<keyword evidence="3" id="KW-1185">Reference proteome</keyword>
<organism evidence="2 3">
    <name type="scientific">Pararhodospirillum oryzae</name>
    <dbReference type="NCBI Taxonomy" id="478448"/>
    <lineage>
        <taxon>Bacteria</taxon>
        <taxon>Pseudomonadati</taxon>
        <taxon>Pseudomonadota</taxon>
        <taxon>Alphaproteobacteria</taxon>
        <taxon>Rhodospirillales</taxon>
        <taxon>Rhodospirillaceae</taxon>
        <taxon>Pararhodospirillum</taxon>
    </lineage>
</organism>
<comment type="caution">
    <text evidence="2">The sequence shown here is derived from an EMBL/GenBank/DDBJ whole genome shotgun (WGS) entry which is preliminary data.</text>
</comment>
<sequence length="63" mass="7034">MPDPRRDLTDEEKAALQAVADRPDSEIDLTDPDAPEVRNWSDAVRGALFRAEKPFKRSLDAAP</sequence>
<evidence type="ECO:0000256" key="1">
    <source>
        <dbReference type="SAM" id="MobiDB-lite"/>
    </source>
</evidence>
<dbReference type="EMBL" id="BJZO01000036">
    <property type="protein sequence ID" value="GEO81427.1"/>
    <property type="molecule type" value="Genomic_DNA"/>
</dbReference>
<gene>
    <name evidence="2" type="ORF">ROR02_15580</name>
</gene>
<feature type="region of interest" description="Disordered" evidence="1">
    <location>
        <begin position="1"/>
        <end position="34"/>
    </location>
</feature>
<feature type="compositionally biased region" description="Basic and acidic residues" evidence="1">
    <location>
        <begin position="1"/>
        <end position="14"/>
    </location>
</feature>
<proteinExistence type="predicted"/>
<dbReference type="Proteomes" id="UP000321567">
    <property type="component" value="Unassembled WGS sequence"/>
</dbReference>
<protein>
    <submittedName>
        <fullName evidence="2">Uncharacterized protein</fullName>
    </submittedName>
</protein>
<reference evidence="2 3" key="1">
    <citation type="submission" date="2019-07" db="EMBL/GenBank/DDBJ databases">
        <title>Whole genome shotgun sequence of Rhodospirillum oryzae NBRC 107573.</title>
        <authorList>
            <person name="Hosoyama A."/>
            <person name="Uohara A."/>
            <person name="Ohji S."/>
            <person name="Ichikawa N."/>
        </authorList>
    </citation>
    <scope>NUCLEOTIDE SEQUENCE [LARGE SCALE GENOMIC DNA]</scope>
    <source>
        <strain evidence="2 3">NBRC 107573</strain>
    </source>
</reference>
<dbReference type="RefSeq" id="WP_246135456.1">
    <property type="nucleotide sequence ID" value="NZ_BJZO01000036.1"/>
</dbReference>
<evidence type="ECO:0000313" key="2">
    <source>
        <dbReference type="EMBL" id="GEO81427.1"/>
    </source>
</evidence>
<name>A0A512H7J5_9PROT</name>
<evidence type="ECO:0000313" key="3">
    <source>
        <dbReference type="Proteomes" id="UP000321567"/>
    </source>
</evidence>